<evidence type="ECO:0008006" key="4">
    <source>
        <dbReference type="Google" id="ProtNLM"/>
    </source>
</evidence>
<feature type="compositionally biased region" description="Acidic residues" evidence="1">
    <location>
        <begin position="82"/>
        <end position="92"/>
    </location>
</feature>
<comment type="caution">
    <text evidence="2">The sequence shown here is derived from an EMBL/GenBank/DDBJ whole genome shotgun (WGS) entry which is preliminary data.</text>
</comment>
<dbReference type="RefSeq" id="WP_241055657.1">
    <property type="nucleotide sequence ID" value="NZ_JAKZBV010000001.1"/>
</dbReference>
<reference evidence="2 3" key="1">
    <citation type="submission" date="2022-03" db="EMBL/GenBank/DDBJ databases">
        <title>Sinomonas sp. isolated from a soil.</title>
        <authorList>
            <person name="Han J."/>
            <person name="Kim D.-U."/>
        </authorList>
    </citation>
    <scope>NUCLEOTIDE SEQUENCE [LARGE SCALE GENOMIC DNA]</scope>
    <source>
        <strain evidence="2 3">5-5</strain>
    </source>
</reference>
<name>A0ABS9U4V2_9MICC</name>
<dbReference type="EMBL" id="JAKZBV010000001">
    <property type="protein sequence ID" value="MCH6471713.1"/>
    <property type="molecule type" value="Genomic_DNA"/>
</dbReference>
<evidence type="ECO:0000256" key="1">
    <source>
        <dbReference type="SAM" id="MobiDB-lite"/>
    </source>
</evidence>
<keyword evidence="3" id="KW-1185">Reference proteome</keyword>
<feature type="region of interest" description="Disordered" evidence="1">
    <location>
        <begin position="1"/>
        <end position="117"/>
    </location>
</feature>
<proteinExistence type="predicted"/>
<feature type="compositionally biased region" description="Basic and acidic residues" evidence="1">
    <location>
        <begin position="93"/>
        <end position="104"/>
    </location>
</feature>
<feature type="compositionally biased region" description="Basic and acidic residues" evidence="1">
    <location>
        <begin position="1"/>
        <end position="45"/>
    </location>
</feature>
<dbReference type="Proteomes" id="UP001202922">
    <property type="component" value="Unassembled WGS sequence"/>
</dbReference>
<sequence length="117" mass="12825">MTERDEPFDEDRLGAETRADRHHGEPGKPVAREPEEDDVPARDEVTPSSKGLGAIWGDAERTPHPGPVREPNETDQAAMEAVAEEYDVVSTDEGERYLAPKDGEADQGTTDDFPDHG</sequence>
<organism evidence="2 3">
    <name type="scientific">Sinomonas terrae</name>
    <dbReference type="NCBI Taxonomy" id="2908838"/>
    <lineage>
        <taxon>Bacteria</taxon>
        <taxon>Bacillati</taxon>
        <taxon>Actinomycetota</taxon>
        <taxon>Actinomycetes</taxon>
        <taxon>Micrococcales</taxon>
        <taxon>Micrococcaceae</taxon>
        <taxon>Sinomonas</taxon>
    </lineage>
</organism>
<evidence type="ECO:0000313" key="3">
    <source>
        <dbReference type="Proteomes" id="UP001202922"/>
    </source>
</evidence>
<evidence type="ECO:0000313" key="2">
    <source>
        <dbReference type="EMBL" id="MCH6471713.1"/>
    </source>
</evidence>
<accession>A0ABS9U4V2</accession>
<protein>
    <recommendedName>
        <fullName evidence="4">DUF5709 domain-containing protein</fullName>
    </recommendedName>
</protein>
<gene>
    <name evidence="2" type="ORF">L0M17_17340</name>
</gene>